<dbReference type="CDD" id="cd00038">
    <property type="entry name" value="CAP_ED"/>
    <property type="match status" value="1"/>
</dbReference>
<feature type="domain" description="Cyclic nucleotide-binding" evidence="1">
    <location>
        <begin position="18"/>
        <end position="99"/>
    </location>
</feature>
<evidence type="ECO:0000259" key="1">
    <source>
        <dbReference type="Pfam" id="PF00027"/>
    </source>
</evidence>
<dbReference type="Pfam" id="PF00027">
    <property type="entry name" value="cNMP_binding"/>
    <property type="match status" value="1"/>
</dbReference>
<dbReference type="PATRIC" id="fig|1347342.6.peg.2673"/>
<dbReference type="Gene3D" id="2.60.120.10">
    <property type="entry name" value="Jelly Rolls"/>
    <property type="match status" value="1"/>
</dbReference>
<dbReference type="Proteomes" id="UP000016160">
    <property type="component" value="Chromosome"/>
</dbReference>
<evidence type="ECO:0000313" key="3">
    <source>
        <dbReference type="Proteomes" id="UP000016160"/>
    </source>
</evidence>
<sequence>MELEHFSDLINRPDAKTKHYKKGQILQFAGDEQAKLFYVKSGLLRSYIIDEKGKEHIFDFSHEGHYISDVESRQNNIPTSLFIDTIEDSEVISVPLEKLSPTGLSPELIFNEFTDLALRMGILQRRLIMLISEPARNRYTYFIETFPEAVERIPLKMIASYLGITPEVLSKIRGEIARGK</sequence>
<dbReference type="InterPro" id="IPR018490">
    <property type="entry name" value="cNMP-bd_dom_sf"/>
</dbReference>
<dbReference type="AlphaFoldDB" id="T2KQV9"/>
<dbReference type="eggNOG" id="COG0664">
    <property type="taxonomic scope" value="Bacteria"/>
</dbReference>
<keyword evidence="3" id="KW-1185">Reference proteome</keyword>
<name>T2KQV9_FORAG</name>
<dbReference type="SUPFAM" id="SSF51206">
    <property type="entry name" value="cAMP-binding domain-like"/>
    <property type="match status" value="1"/>
</dbReference>
<dbReference type="RefSeq" id="WP_038531487.1">
    <property type="nucleotide sequence ID" value="NZ_HG315671.1"/>
</dbReference>
<evidence type="ECO:0000313" key="2">
    <source>
        <dbReference type="EMBL" id="CDF80369.1"/>
    </source>
</evidence>
<dbReference type="STRING" id="1347342.BN863_26570"/>
<gene>
    <name evidence="2" type="ORF">BN863_26570</name>
</gene>
<dbReference type="InterPro" id="IPR014710">
    <property type="entry name" value="RmlC-like_jellyroll"/>
</dbReference>
<dbReference type="HOGENOM" id="CLU_075053_9_2_10"/>
<organism evidence="2 3">
    <name type="scientific">Formosa agariphila (strain DSM 15362 / KCTC 12365 / LMG 23005 / KMM 3901 / M-2Alg 35-1)</name>
    <dbReference type="NCBI Taxonomy" id="1347342"/>
    <lineage>
        <taxon>Bacteria</taxon>
        <taxon>Pseudomonadati</taxon>
        <taxon>Bacteroidota</taxon>
        <taxon>Flavobacteriia</taxon>
        <taxon>Flavobacteriales</taxon>
        <taxon>Flavobacteriaceae</taxon>
        <taxon>Formosa</taxon>
    </lineage>
</organism>
<protein>
    <submittedName>
        <fullName evidence="2">cAMP-binding protein</fullName>
    </submittedName>
</protein>
<reference evidence="2 3" key="1">
    <citation type="journal article" date="2013" name="Appl. Environ. Microbiol.">
        <title>The genome of the alga-associated marine flavobacterium Formosa agariphila KMM 3901T reveals a broad potential for degradation of algal polysaccharides.</title>
        <authorList>
            <person name="Mann A.J."/>
            <person name="Hahnke R.L."/>
            <person name="Huang S."/>
            <person name="Werner J."/>
            <person name="Xing P."/>
            <person name="Barbeyron T."/>
            <person name="Huettel B."/>
            <person name="Stueber K."/>
            <person name="Reinhardt R."/>
            <person name="Harder J."/>
            <person name="Gloeckner F.O."/>
            <person name="Amann R.I."/>
            <person name="Teeling H."/>
        </authorList>
    </citation>
    <scope>NUCLEOTIDE SEQUENCE [LARGE SCALE GENOMIC DNA]</scope>
    <source>
        <strain evidence="3">DSM 15362 / KCTC 12365 / LMG 23005 / KMM 3901</strain>
    </source>
</reference>
<accession>T2KQV9</accession>
<dbReference type="EMBL" id="HG315671">
    <property type="protein sequence ID" value="CDF80369.1"/>
    <property type="molecule type" value="Genomic_DNA"/>
</dbReference>
<proteinExistence type="predicted"/>
<dbReference type="OrthoDB" id="1092431at2"/>
<dbReference type="InterPro" id="IPR000595">
    <property type="entry name" value="cNMP-bd_dom"/>
</dbReference>